<evidence type="ECO:0000256" key="1">
    <source>
        <dbReference type="SAM" id="Phobius"/>
    </source>
</evidence>
<protein>
    <submittedName>
        <fullName evidence="2">Uncharacterized protein</fullName>
    </submittedName>
</protein>
<keyword evidence="1" id="KW-0812">Transmembrane</keyword>
<keyword evidence="3" id="KW-1185">Reference proteome</keyword>
<dbReference type="EMBL" id="JAESVA010000019">
    <property type="protein sequence ID" value="MCB8883961.1"/>
    <property type="molecule type" value="Genomic_DNA"/>
</dbReference>
<name>A0A963Z7J4_9PROT</name>
<accession>A0A963Z7J4</accession>
<evidence type="ECO:0000313" key="3">
    <source>
        <dbReference type="Proteomes" id="UP000721844"/>
    </source>
</evidence>
<proteinExistence type="predicted"/>
<organism evidence="2 3">
    <name type="scientific">Acidisoma cellulosilyticum</name>
    <dbReference type="NCBI Taxonomy" id="2802395"/>
    <lineage>
        <taxon>Bacteria</taxon>
        <taxon>Pseudomonadati</taxon>
        <taxon>Pseudomonadota</taxon>
        <taxon>Alphaproteobacteria</taxon>
        <taxon>Acetobacterales</taxon>
        <taxon>Acidocellaceae</taxon>
        <taxon>Acidisoma</taxon>
    </lineage>
</organism>
<reference evidence="2 3" key="1">
    <citation type="journal article" date="2021" name="Microorganisms">
        <title>Acidisoma silvae sp. nov. and Acidisomacellulosilytica sp. nov., Two Acidophilic Bacteria Isolated from Decaying Wood, Hydrolyzing Cellulose and Producing Poly-3-hydroxybutyrate.</title>
        <authorList>
            <person name="Mieszkin S."/>
            <person name="Pouder E."/>
            <person name="Uroz S."/>
            <person name="Simon-Colin C."/>
            <person name="Alain K."/>
        </authorList>
    </citation>
    <scope>NUCLEOTIDE SEQUENCE [LARGE SCALE GENOMIC DNA]</scope>
    <source>
        <strain evidence="2 3">HW T5.17</strain>
    </source>
</reference>
<feature type="transmembrane region" description="Helical" evidence="1">
    <location>
        <begin position="25"/>
        <end position="47"/>
    </location>
</feature>
<gene>
    <name evidence="2" type="ORF">ACELLULO517_27210</name>
</gene>
<keyword evidence="1" id="KW-0472">Membrane</keyword>
<evidence type="ECO:0000313" key="2">
    <source>
        <dbReference type="EMBL" id="MCB8883961.1"/>
    </source>
</evidence>
<dbReference type="Proteomes" id="UP000721844">
    <property type="component" value="Unassembled WGS sequence"/>
</dbReference>
<dbReference type="RefSeq" id="WP_227310701.1">
    <property type="nucleotide sequence ID" value="NZ_JAESVA010000019.1"/>
</dbReference>
<comment type="caution">
    <text evidence="2">The sequence shown here is derived from an EMBL/GenBank/DDBJ whole genome shotgun (WGS) entry which is preliminary data.</text>
</comment>
<keyword evidence="1" id="KW-1133">Transmembrane helix</keyword>
<dbReference type="AlphaFoldDB" id="A0A963Z7J4"/>
<sequence length="86" mass="9018">MTLGAYLLWSGFGFATPGVIHHAEIAVLMLPLFVMLTMAISIALGALGAKAACSAFGRLPVVSLLLLLPMCGFAMWLQVTILTPAD</sequence>
<feature type="transmembrane region" description="Helical" evidence="1">
    <location>
        <begin position="59"/>
        <end position="79"/>
    </location>
</feature>